<evidence type="ECO:0000259" key="7">
    <source>
        <dbReference type="PROSITE" id="PS50102"/>
    </source>
</evidence>
<feature type="region of interest" description="Disordered" evidence="6">
    <location>
        <begin position="682"/>
        <end position="789"/>
    </location>
</feature>
<dbReference type="Pfam" id="PF00076">
    <property type="entry name" value="RRM_1"/>
    <property type="match status" value="3"/>
</dbReference>
<keyword evidence="4" id="KW-0539">Nucleus</keyword>
<protein>
    <submittedName>
        <fullName evidence="8">RNA recognition motif-containing protein</fullName>
    </submittedName>
</protein>
<feature type="compositionally biased region" description="Basic and acidic residues" evidence="6">
    <location>
        <begin position="727"/>
        <end position="770"/>
    </location>
</feature>
<evidence type="ECO:0000256" key="5">
    <source>
        <dbReference type="PROSITE-ProRule" id="PRU00176"/>
    </source>
</evidence>
<dbReference type="InterPro" id="IPR051945">
    <property type="entry name" value="RRM_MRD1_RNA_proc_ribogen"/>
</dbReference>
<dbReference type="InterPro" id="IPR034808">
    <property type="entry name" value="Nop4p_RRM3"/>
</dbReference>
<evidence type="ECO:0000256" key="2">
    <source>
        <dbReference type="ARBA" id="ARBA00022737"/>
    </source>
</evidence>
<comment type="caution">
    <text evidence="8">The sequence shown here is derived from an EMBL/GenBank/DDBJ whole genome shotgun (WGS) entry which is preliminary data.</text>
</comment>
<dbReference type="GO" id="GO:0005730">
    <property type="term" value="C:nucleolus"/>
    <property type="evidence" value="ECO:0007669"/>
    <property type="project" value="TreeGrafter"/>
</dbReference>
<sequence>MGSKRRRVEPAETSDPSELAELAKLAQAQNSAEITAQLEDEPEHAPEAKRPSKKVRVDSSRSLFVRSLPPTATDASLTDFFSQHFPVKHATVILDPKTKASRGYGFVTFTDADDAKDAKEKLQKQKLDGRPLILEVAEPRHRQGAAMVQATEKKQERQTTLAEARKAPKLIVRNLPWSIKTSDQLAALFRSYGKVKFADLPQNKGKLSGFGFVTIRGRKNAEAAIESVNSKVVDGRTLAVDWAVDKKQWEQQNPKDGPAAGEEDTPSEEGEEEGQSEIEKDDDEDDVKEKENDEDDDLDADLKNFMKNHMQNLEEEDSNDENSEAEDEEAGSDGRPQAPKKVTTTDNSATIFIRNLPFSTTDEQLKSHFEQFGPIRYARTVVDRATDRPAGTGFVCFVNDSDFKTCLKGAPQQQQQPLLKGKRSILQDEMADLEGKYTIEGRIVQVSQAVSKDEATRLAESGAVTRREKDKRRLYLLSEGTIPASSPLYAALSPTEVRIREQSAAQRKKLIQGNPSLHLSLTRLAIRNIPRDLAARDLKALAREAIVEFAKDVAGGKRQPLSAEEKARGGADDREAERRRREKGKGIVKQAKIVFENRQGSKVNVNASNADIEDGAARSRGYGFVEYTSHRWALMGLRWLNGHALKSSAASTGGRAGKTQRLIAEFAIENAQVVNRRKELEAKSRVGNTHEKKAEGDDDDEEVEEEEEQTVEKGKRGKRGAKGVPPKGKDFAVSKDKRQNDKKGRIGADDVEKGDADGGSRENGEEDALKQKIIARKRMVRKKKAQIRR</sequence>
<feature type="region of interest" description="Disordered" evidence="6">
    <location>
        <begin position="36"/>
        <end position="60"/>
    </location>
</feature>
<evidence type="ECO:0000256" key="1">
    <source>
        <dbReference type="ARBA" id="ARBA00004123"/>
    </source>
</evidence>
<proteinExistence type="predicted"/>
<dbReference type="FunFam" id="3.30.70.330:FF:000406">
    <property type="entry name" value="Related to Nucleolar protein NOP4"/>
    <property type="match status" value="1"/>
</dbReference>
<feature type="compositionally biased region" description="Basic and acidic residues" evidence="6">
    <location>
        <begin position="682"/>
        <end position="695"/>
    </location>
</feature>
<dbReference type="InterPro" id="IPR035979">
    <property type="entry name" value="RBD_domain_sf"/>
</dbReference>
<comment type="subcellular location">
    <subcellularLocation>
        <location evidence="1">Nucleus</location>
    </subcellularLocation>
</comment>
<evidence type="ECO:0000256" key="4">
    <source>
        <dbReference type="ARBA" id="ARBA00023242"/>
    </source>
</evidence>
<dbReference type="GO" id="GO:0003729">
    <property type="term" value="F:mRNA binding"/>
    <property type="evidence" value="ECO:0007669"/>
    <property type="project" value="TreeGrafter"/>
</dbReference>
<reference evidence="8 9" key="1">
    <citation type="submission" date="2024-02" db="EMBL/GenBank/DDBJ databases">
        <title>De novo assembly and annotation of 12 fungi associated with fruit tree decline syndrome in Ontario, Canada.</title>
        <authorList>
            <person name="Sulman M."/>
            <person name="Ellouze W."/>
            <person name="Ilyukhin E."/>
        </authorList>
    </citation>
    <scope>NUCLEOTIDE SEQUENCE [LARGE SCALE GENOMIC DNA]</scope>
    <source>
        <strain evidence="8 9">M11/M66-122</strain>
    </source>
</reference>
<dbReference type="SUPFAM" id="SSF54928">
    <property type="entry name" value="RNA-binding domain, RBD"/>
    <property type="match status" value="3"/>
</dbReference>
<dbReference type="EMBL" id="JAKJXP020000051">
    <property type="protein sequence ID" value="KAK7751349.1"/>
    <property type="molecule type" value="Genomic_DNA"/>
</dbReference>
<feature type="domain" description="RRM" evidence="7">
    <location>
        <begin position="168"/>
        <end position="245"/>
    </location>
</feature>
<feature type="compositionally biased region" description="Acidic residues" evidence="6">
    <location>
        <begin position="261"/>
        <end position="299"/>
    </location>
</feature>
<keyword evidence="9" id="KW-1185">Reference proteome</keyword>
<keyword evidence="2" id="KW-0677">Repeat</keyword>
<dbReference type="PANTHER" id="PTHR48039">
    <property type="entry name" value="RNA-BINDING MOTIF PROTEIN 14B"/>
    <property type="match status" value="1"/>
</dbReference>
<dbReference type="PANTHER" id="PTHR48039:SF5">
    <property type="entry name" value="RNA-BINDING PROTEIN 28"/>
    <property type="match status" value="1"/>
</dbReference>
<dbReference type="CDD" id="cd12676">
    <property type="entry name" value="RRM3_Nop4p"/>
    <property type="match status" value="1"/>
</dbReference>
<dbReference type="AlphaFoldDB" id="A0AAN9UY26"/>
<feature type="compositionally biased region" description="Basic and acidic residues" evidence="6">
    <location>
        <begin position="43"/>
        <end position="59"/>
    </location>
</feature>
<organism evidence="8 9">
    <name type="scientific">Diatrype stigma</name>
    <dbReference type="NCBI Taxonomy" id="117547"/>
    <lineage>
        <taxon>Eukaryota</taxon>
        <taxon>Fungi</taxon>
        <taxon>Dikarya</taxon>
        <taxon>Ascomycota</taxon>
        <taxon>Pezizomycotina</taxon>
        <taxon>Sordariomycetes</taxon>
        <taxon>Xylariomycetidae</taxon>
        <taxon>Xylariales</taxon>
        <taxon>Diatrypaceae</taxon>
        <taxon>Diatrype</taxon>
    </lineage>
</organism>
<feature type="compositionally biased region" description="Acidic residues" evidence="6">
    <location>
        <begin position="313"/>
        <end position="331"/>
    </location>
</feature>
<evidence type="ECO:0000256" key="6">
    <source>
        <dbReference type="SAM" id="MobiDB-lite"/>
    </source>
</evidence>
<evidence type="ECO:0000256" key="3">
    <source>
        <dbReference type="ARBA" id="ARBA00022884"/>
    </source>
</evidence>
<dbReference type="InterPro" id="IPR012677">
    <property type="entry name" value="Nucleotide-bd_a/b_plait_sf"/>
</dbReference>
<evidence type="ECO:0000313" key="8">
    <source>
        <dbReference type="EMBL" id="KAK7751349.1"/>
    </source>
</evidence>
<evidence type="ECO:0000313" key="9">
    <source>
        <dbReference type="Proteomes" id="UP001320420"/>
    </source>
</evidence>
<feature type="compositionally biased region" description="Basic residues" evidence="6">
    <location>
        <begin position="773"/>
        <end position="789"/>
    </location>
</feature>
<keyword evidence="3 5" id="KW-0694">RNA-binding</keyword>
<feature type="compositionally biased region" description="Acidic residues" evidence="6">
    <location>
        <begin position="696"/>
        <end position="709"/>
    </location>
</feature>
<accession>A0AAN9UY26</accession>
<feature type="region of interest" description="Disordered" evidence="6">
    <location>
        <begin position="557"/>
        <end position="585"/>
    </location>
</feature>
<dbReference type="PROSITE" id="PS50102">
    <property type="entry name" value="RRM"/>
    <property type="match status" value="3"/>
</dbReference>
<gene>
    <name evidence="8" type="primary">NOP4</name>
    <name evidence="8" type="ORF">SLS62_006755</name>
</gene>
<feature type="compositionally biased region" description="Basic and acidic residues" evidence="6">
    <location>
        <begin position="563"/>
        <end position="579"/>
    </location>
</feature>
<feature type="region of interest" description="Disordered" evidence="6">
    <location>
        <begin position="313"/>
        <end position="346"/>
    </location>
</feature>
<name>A0AAN9UY26_9PEZI</name>
<feature type="domain" description="RRM" evidence="7">
    <location>
        <begin position="349"/>
        <end position="451"/>
    </location>
</feature>
<dbReference type="Proteomes" id="UP001320420">
    <property type="component" value="Unassembled WGS sequence"/>
</dbReference>
<dbReference type="SMART" id="SM00360">
    <property type="entry name" value="RRM"/>
    <property type="match status" value="3"/>
</dbReference>
<dbReference type="InterPro" id="IPR000504">
    <property type="entry name" value="RRM_dom"/>
</dbReference>
<feature type="domain" description="RRM" evidence="7">
    <location>
        <begin position="61"/>
        <end position="139"/>
    </location>
</feature>
<dbReference type="Gene3D" id="3.30.70.330">
    <property type="match status" value="4"/>
</dbReference>
<feature type="region of interest" description="Disordered" evidence="6">
    <location>
        <begin position="244"/>
        <end position="300"/>
    </location>
</feature>